<reference evidence="2" key="1">
    <citation type="journal article" date="2015" name="Genome Announc.">
        <title>Complete Genome Sequence of Herbaspirillum hiltneri N3 (DSM 17495), Isolated from Surface-Sterilized Wheat Roots.</title>
        <authorList>
            <person name="Guizelini D."/>
            <person name="Saizaki P.M."/>
            <person name="Coimbra N.A."/>
            <person name="Weiss V.A."/>
            <person name="Faoro H."/>
            <person name="Sfeir M.Z."/>
            <person name="Baura V.A."/>
            <person name="Monteiro R.A."/>
            <person name="Chubatsu L.S."/>
            <person name="Souza E.M."/>
            <person name="Cruz L.M."/>
            <person name="Pedrosa F.O."/>
            <person name="Raittz R.T."/>
            <person name="Marchaukoski J.N."/>
            <person name="Steffens M.B."/>
        </authorList>
    </citation>
    <scope>NUCLEOTIDE SEQUENCE [LARGE SCALE GENOMIC DNA]</scope>
    <source>
        <strain evidence="2">N3</strain>
    </source>
</reference>
<keyword evidence="2" id="KW-1185">Reference proteome</keyword>
<sequence>MTTLTANYSSKTTAAGSSKFGAALRNIFVRFVQAHESQAALMTADYNSKVEGASQLNRLANKFESSQPNLAAELRFIASRG</sequence>
<organism evidence="1 2">
    <name type="scientific">Herbaspirillum hiltneri N3</name>
    <dbReference type="NCBI Taxonomy" id="1262470"/>
    <lineage>
        <taxon>Bacteria</taxon>
        <taxon>Pseudomonadati</taxon>
        <taxon>Pseudomonadota</taxon>
        <taxon>Betaproteobacteria</taxon>
        <taxon>Burkholderiales</taxon>
        <taxon>Oxalobacteraceae</taxon>
        <taxon>Herbaspirillum</taxon>
    </lineage>
</organism>
<evidence type="ECO:0000313" key="2">
    <source>
        <dbReference type="Proteomes" id="UP000063429"/>
    </source>
</evidence>
<protein>
    <recommendedName>
        <fullName evidence="3">Phasin protein</fullName>
    </recommendedName>
</protein>
<accession>A0ABM5V5X2</accession>
<dbReference type="RefSeq" id="WP_053201077.1">
    <property type="nucleotide sequence ID" value="NZ_CP011409.1"/>
</dbReference>
<evidence type="ECO:0008006" key="3">
    <source>
        <dbReference type="Google" id="ProtNLM"/>
    </source>
</evidence>
<name>A0ABM5V5X2_9BURK</name>
<dbReference type="Proteomes" id="UP000063429">
    <property type="component" value="Chromosome"/>
</dbReference>
<evidence type="ECO:0000313" key="1">
    <source>
        <dbReference type="EMBL" id="AKZ65047.1"/>
    </source>
</evidence>
<dbReference type="EMBL" id="CP011409">
    <property type="protein sequence ID" value="AKZ65047.1"/>
    <property type="molecule type" value="Genomic_DNA"/>
</dbReference>
<gene>
    <name evidence="1" type="ORF">F506_22445</name>
</gene>
<proteinExistence type="predicted"/>